<accession>A0A3B5M092</accession>
<dbReference type="GeneTree" id="ENSGT00940000181269"/>
<organism evidence="1 2">
    <name type="scientific">Xiphophorus couchianus</name>
    <name type="common">Monterrey platyfish</name>
    <dbReference type="NCBI Taxonomy" id="32473"/>
    <lineage>
        <taxon>Eukaryota</taxon>
        <taxon>Metazoa</taxon>
        <taxon>Chordata</taxon>
        <taxon>Craniata</taxon>
        <taxon>Vertebrata</taxon>
        <taxon>Euteleostomi</taxon>
        <taxon>Actinopterygii</taxon>
        <taxon>Neopterygii</taxon>
        <taxon>Teleostei</taxon>
        <taxon>Neoteleostei</taxon>
        <taxon>Acanthomorphata</taxon>
        <taxon>Ovalentaria</taxon>
        <taxon>Atherinomorphae</taxon>
        <taxon>Cyprinodontiformes</taxon>
        <taxon>Poeciliidae</taxon>
        <taxon>Poeciliinae</taxon>
        <taxon>Xiphophorus</taxon>
    </lineage>
</organism>
<reference evidence="1" key="1">
    <citation type="submission" date="2025-08" db="UniProtKB">
        <authorList>
            <consortium name="Ensembl"/>
        </authorList>
    </citation>
    <scope>IDENTIFICATION</scope>
</reference>
<reference evidence="1" key="2">
    <citation type="submission" date="2025-09" db="UniProtKB">
        <authorList>
            <consortium name="Ensembl"/>
        </authorList>
    </citation>
    <scope>IDENTIFICATION</scope>
</reference>
<proteinExistence type="predicted"/>
<name>A0A3B5M092_9TELE</name>
<dbReference type="AlphaFoldDB" id="A0A3B5M092"/>
<protein>
    <submittedName>
        <fullName evidence="1">Uncharacterized protein</fullName>
    </submittedName>
</protein>
<dbReference type="Ensembl" id="ENSXCOT00000017745.1">
    <property type="protein sequence ID" value="ENSXCOP00000017523.1"/>
    <property type="gene ID" value="ENSXCOG00000013210.1"/>
</dbReference>
<dbReference type="Proteomes" id="UP000261380">
    <property type="component" value="Unplaced"/>
</dbReference>
<keyword evidence="2" id="KW-1185">Reference proteome</keyword>
<dbReference type="STRING" id="32473.ENSXCOP00000017523"/>
<sequence>KCMILFPISVFMSELKAFFESNCSQIYFIFYENFITLESSLKQKGKYPACLFHLSLSTLVSHHCFFPGFFSSLLPQRF</sequence>
<evidence type="ECO:0000313" key="1">
    <source>
        <dbReference type="Ensembl" id="ENSXCOP00000017523.1"/>
    </source>
</evidence>
<evidence type="ECO:0000313" key="2">
    <source>
        <dbReference type="Proteomes" id="UP000261380"/>
    </source>
</evidence>